<dbReference type="GO" id="GO:0009847">
    <property type="term" value="P:spore germination"/>
    <property type="evidence" value="ECO:0007669"/>
    <property type="project" value="InterPro"/>
</dbReference>
<keyword evidence="6" id="KW-1185">Reference proteome</keyword>
<dbReference type="EMBL" id="NIOJ01000031">
    <property type="protein sequence ID" value="PNT98078.1"/>
    <property type="molecule type" value="Genomic_DNA"/>
</dbReference>
<feature type="transmembrane region" description="Helical" evidence="4">
    <location>
        <begin position="511"/>
        <end position="531"/>
    </location>
</feature>
<comment type="caution">
    <text evidence="5">The sequence shown here is derived from an EMBL/GenBank/DDBJ whole genome shotgun (WGS) entry which is preliminary data.</text>
</comment>
<dbReference type="GO" id="GO:0016020">
    <property type="term" value="C:membrane"/>
    <property type="evidence" value="ECO:0007669"/>
    <property type="project" value="InterPro"/>
</dbReference>
<protein>
    <submittedName>
        <fullName evidence="5">Spore germination protein</fullName>
    </submittedName>
</protein>
<accession>A0A2K2FH42</accession>
<dbReference type="PANTHER" id="PTHR22550:SF5">
    <property type="entry name" value="LEUCINE ZIPPER PROTEIN 4"/>
    <property type="match status" value="1"/>
</dbReference>
<dbReference type="Proteomes" id="UP000236151">
    <property type="component" value="Unassembled WGS sequence"/>
</dbReference>
<feature type="transmembrane region" description="Helical" evidence="4">
    <location>
        <begin position="347"/>
        <end position="368"/>
    </location>
</feature>
<feature type="compositionally biased region" description="Basic and acidic residues" evidence="3">
    <location>
        <begin position="30"/>
        <end position="48"/>
    </location>
</feature>
<dbReference type="OrthoDB" id="9772630at2"/>
<feature type="compositionally biased region" description="Basic and acidic residues" evidence="3">
    <location>
        <begin position="56"/>
        <end position="86"/>
    </location>
</feature>
<name>A0A2K2FH42_9CLOT</name>
<proteinExistence type="inferred from homology"/>
<sequence>MANRSGKGDEPDSGKDQGEKQTQEQTSGQSREEEHSKDKRQSKDKGQGDDQGQSADGDKDKAKGAEQDQKKQAKTGDTDKKSTKSEEENEEKEDTEIVGDITANLRYMKKVYNVPVNSDIVIREFDINVKDKVIPAFLIFIDGMVNSKLIDDAILKPLMLLSNMDIKSDENGIEEYVESHILPHLQLKKSGRYSEVIGDINYGSCALFIDGMKIVFVADVKGWEHRGVDRPVSEMVIRGPQEGFTEQIRANTSLVRRMLKDENLIVENIQVGRRSKTPCAMLYIKDIANDSLVNEVRRRIKSIKTDYILDSGELEQMIEDSTFSTIPQIVSTERPDRICSMLAEGKVAVIVSGSPYVLAMPATLATLMQTPEDAYLRFPYSNLLRLLRVIAMLLSLLLPGIYVAITNFHQEMIPTDLLFAIAASRETVPFPSVLEILIMEIAFELIREAGLRIPGIIGTTIGIIGALILGQAAVAANIVSPILIIIVAVTGIGSFAVPNFSMAFSFRINRFIYIILGAMAGFLGVTVGLFIQGIMVAASKSFGVPFLTPFGPKTIRTFSDTITRGPIWKQEFRPDYLNAKEVRRQPHISREWTLKGKKGEKKDEE</sequence>
<dbReference type="InterPro" id="IPR050768">
    <property type="entry name" value="UPF0353/GerABKA_families"/>
</dbReference>
<feature type="transmembrane region" description="Helical" evidence="4">
    <location>
        <begin position="453"/>
        <end position="476"/>
    </location>
</feature>
<reference evidence="5 6" key="1">
    <citation type="submission" date="2017-06" db="EMBL/GenBank/DDBJ databases">
        <title>Investigating the central metabolism of Clostridium thermosuccinogenes.</title>
        <authorList>
            <person name="Koendjbiharie J.G."/>
            <person name="van Kranenburg R."/>
        </authorList>
    </citation>
    <scope>NUCLEOTIDE SEQUENCE [LARGE SCALE GENOMIC DNA]</scope>
    <source>
        <strain evidence="5 6">DSM 5806</strain>
    </source>
</reference>
<gene>
    <name evidence="5" type="ORF">CDQ84_11980</name>
</gene>
<evidence type="ECO:0000313" key="6">
    <source>
        <dbReference type="Proteomes" id="UP000236151"/>
    </source>
</evidence>
<feature type="transmembrane region" description="Helical" evidence="4">
    <location>
        <begin position="482"/>
        <end position="504"/>
    </location>
</feature>
<feature type="transmembrane region" description="Helical" evidence="4">
    <location>
        <begin position="389"/>
        <end position="408"/>
    </location>
</feature>
<evidence type="ECO:0000256" key="2">
    <source>
        <dbReference type="ARBA" id="ARBA00023136"/>
    </source>
</evidence>
<organism evidence="5 6">
    <name type="scientific">Clostridium thermosuccinogenes</name>
    <dbReference type="NCBI Taxonomy" id="84032"/>
    <lineage>
        <taxon>Bacteria</taxon>
        <taxon>Bacillati</taxon>
        <taxon>Bacillota</taxon>
        <taxon>Clostridia</taxon>
        <taxon>Eubacteriales</taxon>
        <taxon>Clostridiaceae</taxon>
        <taxon>Clostridium</taxon>
    </lineage>
</organism>
<feature type="compositionally biased region" description="Basic and acidic residues" evidence="3">
    <location>
        <begin position="1"/>
        <end position="22"/>
    </location>
</feature>
<dbReference type="PIRSF" id="PIRSF005690">
    <property type="entry name" value="GerBA"/>
    <property type="match status" value="1"/>
</dbReference>
<dbReference type="AlphaFoldDB" id="A0A2K2FH42"/>
<dbReference type="InterPro" id="IPR004995">
    <property type="entry name" value="Spore_Ger"/>
</dbReference>
<dbReference type="PANTHER" id="PTHR22550">
    <property type="entry name" value="SPORE GERMINATION PROTEIN"/>
    <property type="match status" value="1"/>
</dbReference>
<evidence type="ECO:0000256" key="1">
    <source>
        <dbReference type="ARBA" id="ARBA00005278"/>
    </source>
</evidence>
<comment type="similarity">
    <text evidence="1">Belongs to the GerABKA family.</text>
</comment>
<evidence type="ECO:0000256" key="4">
    <source>
        <dbReference type="SAM" id="Phobius"/>
    </source>
</evidence>
<keyword evidence="4" id="KW-0812">Transmembrane</keyword>
<feature type="region of interest" description="Disordered" evidence="3">
    <location>
        <begin position="1"/>
        <end position="95"/>
    </location>
</feature>
<dbReference type="KEGG" id="cthd:CDO33_07065"/>
<evidence type="ECO:0000256" key="3">
    <source>
        <dbReference type="SAM" id="MobiDB-lite"/>
    </source>
</evidence>
<evidence type="ECO:0000313" key="5">
    <source>
        <dbReference type="EMBL" id="PNT98078.1"/>
    </source>
</evidence>
<keyword evidence="2 4" id="KW-0472">Membrane</keyword>
<dbReference type="Pfam" id="PF03323">
    <property type="entry name" value="GerA"/>
    <property type="match status" value="1"/>
</dbReference>
<keyword evidence="4" id="KW-1133">Transmembrane helix</keyword>